<dbReference type="Proteomes" id="UP000600877">
    <property type="component" value="Unassembled WGS sequence"/>
</dbReference>
<keyword evidence="2" id="KW-1185">Reference proteome</keyword>
<comment type="caution">
    <text evidence="1">The sequence shown here is derived from an EMBL/GenBank/DDBJ whole genome shotgun (WGS) entry which is preliminary data.</text>
</comment>
<organism evidence="1 2">
    <name type="scientific">Vogesella alkaliphila</name>
    <dbReference type="NCBI Taxonomy" id="1193621"/>
    <lineage>
        <taxon>Bacteria</taxon>
        <taxon>Pseudomonadati</taxon>
        <taxon>Pseudomonadota</taxon>
        <taxon>Betaproteobacteria</taxon>
        <taxon>Neisseriales</taxon>
        <taxon>Chromobacteriaceae</taxon>
        <taxon>Vogesella</taxon>
    </lineage>
</organism>
<sequence>MSDLADWFAGIDSLPLATPDRPADAAVAVLPSTGPDLLSLAWCDDSMVEMRGIGSDPSGTLPLLCRGCKGLVQGRCTVLATTPDYGSAALCRRFVPRVGVRVGRCWLWRVQLEGRRLVWWCSTPPLGQAEAIRRVRQLYGEAVLSVWPVPGVEEIPAE</sequence>
<name>A0ABQ2YYV8_9NEIS</name>
<proteinExistence type="predicted"/>
<gene>
    <name evidence="1" type="ORF">GCM10011290_29910</name>
</gene>
<accession>A0ABQ2YYV8</accession>
<reference evidence="2" key="1">
    <citation type="journal article" date="2019" name="Int. J. Syst. Evol. Microbiol.">
        <title>The Global Catalogue of Microorganisms (GCM) 10K type strain sequencing project: providing services to taxonomists for standard genome sequencing and annotation.</title>
        <authorList>
            <consortium name="The Broad Institute Genomics Platform"/>
            <consortium name="The Broad Institute Genome Sequencing Center for Infectious Disease"/>
            <person name="Wu L."/>
            <person name="Ma J."/>
        </authorList>
    </citation>
    <scope>NUCLEOTIDE SEQUENCE [LARGE SCALE GENOMIC DNA]</scope>
    <source>
        <strain evidence="2">KCTC 32041</strain>
    </source>
</reference>
<evidence type="ECO:0000313" key="2">
    <source>
        <dbReference type="Proteomes" id="UP000600877"/>
    </source>
</evidence>
<dbReference type="RefSeq" id="WP_189375400.1">
    <property type="nucleotide sequence ID" value="NZ_BMYW01000013.1"/>
</dbReference>
<dbReference type="EMBL" id="BMYW01000013">
    <property type="protein sequence ID" value="GGX99922.1"/>
    <property type="molecule type" value="Genomic_DNA"/>
</dbReference>
<evidence type="ECO:0000313" key="1">
    <source>
        <dbReference type="EMBL" id="GGX99922.1"/>
    </source>
</evidence>
<protein>
    <submittedName>
        <fullName evidence="1">Uncharacterized protein</fullName>
    </submittedName>
</protein>